<dbReference type="InterPro" id="IPR050204">
    <property type="entry name" value="AraC_XylS_family_regulators"/>
</dbReference>
<dbReference type="RefSeq" id="WP_249831828.1">
    <property type="nucleotide sequence ID" value="NZ_JAMGBE010000003.1"/>
</dbReference>
<dbReference type="Proteomes" id="UP001165342">
    <property type="component" value="Unassembled WGS sequence"/>
</dbReference>
<accession>A0ABT0S3A6</accession>
<dbReference type="Gene3D" id="1.10.10.60">
    <property type="entry name" value="Homeodomain-like"/>
    <property type="match status" value="1"/>
</dbReference>
<comment type="caution">
    <text evidence="5">The sequence shown here is derived from an EMBL/GenBank/DDBJ whole genome shotgun (WGS) entry which is preliminary data.</text>
</comment>
<protein>
    <submittedName>
        <fullName evidence="5">AraC family transcriptional regulator</fullName>
    </submittedName>
</protein>
<dbReference type="PROSITE" id="PS01124">
    <property type="entry name" value="HTH_ARAC_FAMILY_2"/>
    <property type="match status" value="1"/>
</dbReference>
<keyword evidence="6" id="KW-1185">Reference proteome</keyword>
<evidence type="ECO:0000256" key="2">
    <source>
        <dbReference type="ARBA" id="ARBA00023125"/>
    </source>
</evidence>
<evidence type="ECO:0000313" key="6">
    <source>
        <dbReference type="Proteomes" id="UP001165342"/>
    </source>
</evidence>
<dbReference type="InterPro" id="IPR009057">
    <property type="entry name" value="Homeodomain-like_sf"/>
</dbReference>
<dbReference type="Pfam" id="PF12833">
    <property type="entry name" value="HTH_18"/>
    <property type="match status" value="1"/>
</dbReference>
<dbReference type="EMBL" id="JAMGBE010000003">
    <property type="protein sequence ID" value="MCL6730337.1"/>
    <property type="molecule type" value="Genomic_DNA"/>
</dbReference>
<keyword evidence="2" id="KW-0238">DNA-binding</keyword>
<reference evidence="5" key="1">
    <citation type="submission" date="2022-05" db="EMBL/GenBank/DDBJ databases">
        <authorList>
            <person name="Jo J.-H."/>
            <person name="Im W.-T."/>
        </authorList>
    </citation>
    <scope>NUCLEOTIDE SEQUENCE</scope>
    <source>
        <strain evidence="5">SE220</strain>
    </source>
</reference>
<keyword evidence="1" id="KW-0805">Transcription regulation</keyword>
<feature type="domain" description="HTH araC/xylS-type" evidence="4">
    <location>
        <begin position="203"/>
        <end position="291"/>
    </location>
</feature>
<dbReference type="PANTHER" id="PTHR46796:SF15">
    <property type="entry name" value="BLL1074 PROTEIN"/>
    <property type="match status" value="1"/>
</dbReference>
<organism evidence="5 6">
    <name type="scientific">Sphingomonas hankyongi</name>
    <dbReference type="NCBI Taxonomy" id="2908209"/>
    <lineage>
        <taxon>Bacteria</taxon>
        <taxon>Pseudomonadati</taxon>
        <taxon>Pseudomonadota</taxon>
        <taxon>Alphaproteobacteria</taxon>
        <taxon>Sphingomonadales</taxon>
        <taxon>Sphingomonadaceae</taxon>
        <taxon>Sphingomonas</taxon>
    </lineage>
</organism>
<gene>
    <name evidence="5" type="ORF">LZ538_09765</name>
</gene>
<keyword evidence="3" id="KW-0804">Transcription</keyword>
<evidence type="ECO:0000256" key="1">
    <source>
        <dbReference type="ARBA" id="ARBA00023015"/>
    </source>
</evidence>
<dbReference type="PANTHER" id="PTHR46796">
    <property type="entry name" value="HTH-TYPE TRANSCRIPTIONAL ACTIVATOR RHAS-RELATED"/>
    <property type="match status" value="1"/>
</dbReference>
<dbReference type="InterPro" id="IPR018060">
    <property type="entry name" value="HTH_AraC"/>
</dbReference>
<dbReference type="SMART" id="SM00342">
    <property type="entry name" value="HTH_ARAC"/>
    <property type="match status" value="1"/>
</dbReference>
<evidence type="ECO:0000259" key="4">
    <source>
        <dbReference type="PROSITE" id="PS01124"/>
    </source>
</evidence>
<dbReference type="SUPFAM" id="SSF46689">
    <property type="entry name" value="Homeodomain-like"/>
    <property type="match status" value="1"/>
</dbReference>
<name>A0ABT0S3A6_9SPHN</name>
<evidence type="ECO:0000313" key="5">
    <source>
        <dbReference type="EMBL" id="MCL6730337.1"/>
    </source>
</evidence>
<sequence length="305" mass="34437">MAKAPDNSFTRFSFTWLNRDRNIDAGGYLGRFVGVPSAMPAHRFHGLELPVRSCSGARSIRVVHEPHQRIEEHRHDWPLITIPRLGGYQDMGDEGAFDVDGPAVILHPAGRCHANCIHSTGMETFSIEFDPSWLGLDRPLDRSCCWQSGPATTRARALVSLWSDPQACETDLRRATASIVAGAIEHRRHPKPRWFEKARYLALEAELPTKAVAQELDLHAEWFARAYRNVAGEGVRETMRRRMLERAVGQLRKTDLGIVEIALDAGFCDQSHLNRAMKAYIGRTPHQIREERRLLQRSGARHVAA</sequence>
<evidence type="ECO:0000256" key="3">
    <source>
        <dbReference type="ARBA" id="ARBA00023163"/>
    </source>
</evidence>
<proteinExistence type="predicted"/>